<dbReference type="InterPro" id="IPR036291">
    <property type="entry name" value="NAD(P)-bd_dom_sf"/>
</dbReference>
<dbReference type="AlphaFoldDB" id="A0A1Y0I3J1"/>
<comment type="pathway">
    <text evidence="1 10">Amino-acid biosynthesis; L-proline biosynthesis; L-proline from L-glutamate 5-semialdehyde: step 1/1.</text>
</comment>
<dbReference type="InterPro" id="IPR008927">
    <property type="entry name" value="6-PGluconate_DH-like_C_sf"/>
</dbReference>
<sequence length="274" mass="28576">MQAQPKIVFIGAGNMASSIIGGLIANGYAPETLCASAPEPKHLEHLSSQYGIGIEADNGKAAESADILVLAVKPQIIKPVCTEIASAIKKDTLVISIAAGVATSQISEWLGGTFPIVRCMPNTPALVQQGASGLYANAQVSEIQLTMAETIFAAVGEVDWVEDESDMHAITAISGSGPAYFFLILEALQEAGTNAGLSASTARRLATQTMLGAAQMAQHSELELAQLKKNVMSPGGTTEQAINTFESGNLKDLINEAVQAAKTRSIELSSLFDS</sequence>
<feature type="binding site" evidence="12">
    <location>
        <begin position="71"/>
        <end position="74"/>
    </location>
    <ligand>
        <name>NADP(+)</name>
        <dbReference type="ChEBI" id="CHEBI:58349"/>
    </ligand>
</feature>
<dbReference type="InterPro" id="IPR000304">
    <property type="entry name" value="Pyrroline-COOH_reductase"/>
</dbReference>
<organism evidence="15 16">
    <name type="scientific">Oleiphilus messinensis</name>
    <dbReference type="NCBI Taxonomy" id="141451"/>
    <lineage>
        <taxon>Bacteria</taxon>
        <taxon>Pseudomonadati</taxon>
        <taxon>Pseudomonadota</taxon>
        <taxon>Gammaproteobacteria</taxon>
        <taxon>Oceanospirillales</taxon>
        <taxon>Oleiphilaceae</taxon>
        <taxon>Oleiphilus</taxon>
    </lineage>
</organism>
<evidence type="ECO:0000256" key="8">
    <source>
        <dbReference type="ARBA" id="ARBA00050547"/>
    </source>
</evidence>
<feature type="binding site" evidence="12">
    <location>
        <begin position="10"/>
        <end position="15"/>
    </location>
    <ligand>
        <name>NADP(+)</name>
        <dbReference type="ChEBI" id="CHEBI:58349"/>
    </ligand>
</feature>
<dbReference type="GO" id="GO:0055129">
    <property type="term" value="P:L-proline biosynthetic process"/>
    <property type="evidence" value="ECO:0007669"/>
    <property type="project" value="UniProtKB-UniRule"/>
</dbReference>
<evidence type="ECO:0000256" key="9">
    <source>
        <dbReference type="ARBA" id="ARBA00052690"/>
    </source>
</evidence>
<evidence type="ECO:0000259" key="14">
    <source>
        <dbReference type="Pfam" id="PF14748"/>
    </source>
</evidence>
<dbReference type="UniPathway" id="UPA00098">
    <property type="reaction ID" value="UER00361"/>
</dbReference>
<evidence type="ECO:0000256" key="7">
    <source>
        <dbReference type="ARBA" id="ARBA00023002"/>
    </source>
</evidence>
<dbReference type="SUPFAM" id="SSF51735">
    <property type="entry name" value="NAD(P)-binding Rossmann-fold domains"/>
    <property type="match status" value="1"/>
</dbReference>
<dbReference type="PANTHER" id="PTHR11645">
    <property type="entry name" value="PYRROLINE-5-CARBOXYLATE REDUCTASE"/>
    <property type="match status" value="1"/>
</dbReference>
<dbReference type="SUPFAM" id="SSF48179">
    <property type="entry name" value="6-phosphogluconate dehydrogenase C-terminal domain-like"/>
    <property type="match status" value="1"/>
</dbReference>
<dbReference type="Proteomes" id="UP000196027">
    <property type="component" value="Chromosome"/>
</dbReference>
<dbReference type="HAMAP" id="MF_01925">
    <property type="entry name" value="P5C_reductase"/>
    <property type="match status" value="1"/>
</dbReference>
<dbReference type="GO" id="GO:0004735">
    <property type="term" value="F:pyrroline-5-carboxylate reductase activity"/>
    <property type="evidence" value="ECO:0007669"/>
    <property type="project" value="UniProtKB-UniRule"/>
</dbReference>
<evidence type="ECO:0000256" key="6">
    <source>
        <dbReference type="ARBA" id="ARBA00022857"/>
    </source>
</evidence>
<keyword evidence="6 10" id="KW-0521">NADP</keyword>
<evidence type="ECO:0000256" key="11">
    <source>
        <dbReference type="NCBIfam" id="TIGR00112"/>
    </source>
</evidence>
<dbReference type="Gene3D" id="1.10.3730.10">
    <property type="entry name" value="ProC C-terminal domain-like"/>
    <property type="match status" value="1"/>
</dbReference>
<evidence type="ECO:0000256" key="12">
    <source>
        <dbReference type="PIRSR" id="PIRSR000193-1"/>
    </source>
</evidence>
<evidence type="ECO:0000256" key="1">
    <source>
        <dbReference type="ARBA" id="ARBA00005205"/>
    </source>
</evidence>
<gene>
    <name evidence="10" type="primary">proC</name>
    <name evidence="15" type="ORF">OLMES_0950</name>
</gene>
<dbReference type="PIRSF" id="PIRSF000193">
    <property type="entry name" value="Pyrrol-5-carb_rd"/>
    <property type="match status" value="1"/>
</dbReference>
<comment type="similarity">
    <text evidence="2 10">Belongs to the pyrroline-5-carboxylate reductase family.</text>
</comment>
<evidence type="ECO:0000313" key="16">
    <source>
        <dbReference type="Proteomes" id="UP000196027"/>
    </source>
</evidence>
<keyword evidence="7 10" id="KW-0560">Oxidoreductase</keyword>
<dbReference type="Gene3D" id="3.40.50.720">
    <property type="entry name" value="NAD(P)-binding Rossmann-like Domain"/>
    <property type="match status" value="1"/>
</dbReference>
<dbReference type="FunFam" id="3.40.50.720:FF:000105">
    <property type="entry name" value="Pyrroline-5-carboxylate reductase"/>
    <property type="match status" value="1"/>
</dbReference>
<dbReference type="Pfam" id="PF03807">
    <property type="entry name" value="F420_oxidored"/>
    <property type="match status" value="1"/>
</dbReference>
<proteinExistence type="inferred from homology"/>
<evidence type="ECO:0000256" key="2">
    <source>
        <dbReference type="ARBA" id="ARBA00005525"/>
    </source>
</evidence>
<feature type="binding site" evidence="12">
    <location>
        <position position="58"/>
    </location>
    <ligand>
        <name>NADPH</name>
        <dbReference type="ChEBI" id="CHEBI:57783"/>
    </ligand>
</feature>
<comment type="subcellular location">
    <subcellularLocation>
        <location evidence="10">Cytoplasm</location>
    </subcellularLocation>
</comment>
<reference evidence="15 16" key="1">
    <citation type="submission" date="2017-05" db="EMBL/GenBank/DDBJ databases">
        <title>Genomic insights into alkan degradation activity of Oleiphilus messinensis.</title>
        <authorList>
            <person name="Kozyavkin S.A."/>
            <person name="Slesarev A.I."/>
            <person name="Golyshin P.N."/>
            <person name="Korzhenkov A."/>
            <person name="Golyshina O.N."/>
            <person name="Toshchakov S.V."/>
        </authorList>
    </citation>
    <scope>NUCLEOTIDE SEQUENCE [LARGE SCALE GENOMIC DNA]</scope>
    <source>
        <strain evidence="15 16">ME102</strain>
    </source>
</reference>
<dbReference type="EC" id="1.5.1.2" evidence="10 11"/>
<dbReference type="Pfam" id="PF14748">
    <property type="entry name" value="P5CR_dimer"/>
    <property type="match status" value="1"/>
</dbReference>
<dbReference type="EMBL" id="CP021425">
    <property type="protein sequence ID" value="ARU55037.1"/>
    <property type="molecule type" value="Genomic_DNA"/>
</dbReference>
<evidence type="ECO:0000313" key="15">
    <source>
        <dbReference type="EMBL" id="ARU55037.1"/>
    </source>
</evidence>
<dbReference type="FunFam" id="1.10.3730.10:FF:000001">
    <property type="entry name" value="Pyrroline-5-carboxylate reductase"/>
    <property type="match status" value="1"/>
</dbReference>
<dbReference type="InterPro" id="IPR028939">
    <property type="entry name" value="P5C_Rdtase_cat_N"/>
</dbReference>
<dbReference type="PANTHER" id="PTHR11645:SF0">
    <property type="entry name" value="PYRROLINE-5-CARBOXYLATE REDUCTASE 3"/>
    <property type="match status" value="1"/>
</dbReference>
<accession>A0A1Y0I3J1</accession>
<evidence type="ECO:0000256" key="5">
    <source>
        <dbReference type="ARBA" id="ARBA00022650"/>
    </source>
</evidence>
<keyword evidence="5 10" id="KW-0641">Proline biosynthesis</keyword>
<evidence type="ECO:0000256" key="4">
    <source>
        <dbReference type="ARBA" id="ARBA00022605"/>
    </source>
</evidence>
<comment type="catalytic activity">
    <reaction evidence="8 10">
        <text>L-proline + NAD(+) = (S)-1-pyrroline-5-carboxylate + NADH + 2 H(+)</text>
        <dbReference type="Rhea" id="RHEA:14105"/>
        <dbReference type="ChEBI" id="CHEBI:15378"/>
        <dbReference type="ChEBI" id="CHEBI:17388"/>
        <dbReference type="ChEBI" id="CHEBI:57540"/>
        <dbReference type="ChEBI" id="CHEBI:57945"/>
        <dbReference type="ChEBI" id="CHEBI:60039"/>
        <dbReference type="EC" id="1.5.1.2"/>
    </reaction>
</comment>
<evidence type="ECO:0000259" key="13">
    <source>
        <dbReference type="Pfam" id="PF03807"/>
    </source>
</evidence>
<keyword evidence="16" id="KW-1185">Reference proteome</keyword>
<dbReference type="KEGG" id="ome:OLMES_0950"/>
<dbReference type="NCBIfam" id="TIGR00112">
    <property type="entry name" value="proC"/>
    <property type="match status" value="1"/>
</dbReference>
<feature type="domain" description="Pyrroline-5-carboxylate reductase catalytic N-terminal" evidence="13">
    <location>
        <begin position="6"/>
        <end position="100"/>
    </location>
</feature>
<evidence type="ECO:0000256" key="10">
    <source>
        <dbReference type="HAMAP-Rule" id="MF_01925"/>
    </source>
</evidence>
<dbReference type="GO" id="GO:0005737">
    <property type="term" value="C:cytoplasm"/>
    <property type="evidence" value="ECO:0007669"/>
    <property type="project" value="UniProtKB-SubCell"/>
</dbReference>
<name>A0A1Y0I3J1_9GAMM</name>
<keyword evidence="3 10" id="KW-0963">Cytoplasm</keyword>
<protein>
    <recommendedName>
        <fullName evidence="10 11">Pyrroline-5-carboxylate reductase</fullName>
        <shortName evidence="10">P5C reductase</shortName>
        <shortName evidence="10">P5CR</shortName>
        <ecNumber evidence="10 11">1.5.1.2</ecNumber>
    </recommendedName>
    <alternativeName>
        <fullName evidence="10">PCA reductase</fullName>
    </alternativeName>
</protein>
<comment type="catalytic activity">
    <reaction evidence="9 10">
        <text>L-proline + NADP(+) = (S)-1-pyrroline-5-carboxylate + NADPH + 2 H(+)</text>
        <dbReference type="Rhea" id="RHEA:14109"/>
        <dbReference type="ChEBI" id="CHEBI:15378"/>
        <dbReference type="ChEBI" id="CHEBI:17388"/>
        <dbReference type="ChEBI" id="CHEBI:57783"/>
        <dbReference type="ChEBI" id="CHEBI:58349"/>
        <dbReference type="ChEBI" id="CHEBI:60039"/>
        <dbReference type="EC" id="1.5.1.2"/>
    </reaction>
</comment>
<comment type="function">
    <text evidence="10">Catalyzes the reduction of 1-pyrroline-5-carboxylate (PCA) to L-proline.</text>
</comment>
<keyword evidence="4 10" id="KW-0028">Amino-acid biosynthesis</keyword>
<dbReference type="RefSeq" id="WP_087460183.1">
    <property type="nucleotide sequence ID" value="NZ_CP021425.1"/>
</dbReference>
<dbReference type="OrthoDB" id="9805754at2"/>
<feature type="domain" description="Pyrroline-5-carboxylate reductase dimerisation" evidence="14">
    <location>
        <begin position="164"/>
        <end position="268"/>
    </location>
</feature>
<evidence type="ECO:0000256" key="3">
    <source>
        <dbReference type="ARBA" id="ARBA00022490"/>
    </source>
</evidence>
<dbReference type="InterPro" id="IPR029036">
    <property type="entry name" value="P5CR_dimer"/>
</dbReference>